<dbReference type="EMBL" id="CP016616">
    <property type="protein sequence ID" value="ANY78866.1"/>
    <property type="molecule type" value="Genomic_DNA"/>
</dbReference>
<feature type="transmembrane region" description="Helical" evidence="1">
    <location>
        <begin position="43"/>
        <end position="62"/>
    </location>
</feature>
<gene>
    <name evidence="2" type="ORF">BB934_12110</name>
</gene>
<reference evidence="2" key="1">
    <citation type="submission" date="2016-07" db="EMBL/GenBank/DDBJ databases">
        <title>Microvirga ossetica sp. nov. a new species of rhizobia isolated from root nodules of the legume species Vicia alpestris Steven originated from North Ossetia region in the Caucasus.</title>
        <authorList>
            <person name="Safronova V.I."/>
            <person name="Kuznetsova I.G."/>
            <person name="Sazanova A.L."/>
            <person name="Belimov A."/>
            <person name="Andronov E."/>
            <person name="Osledkin Y.S."/>
            <person name="Onishchuk O.P."/>
            <person name="Kurchak O.N."/>
            <person name="Shaposhnikov A.I."/>
            <person name="Willems A."/>
            <person name="Tikhonovich I.A."/>
        </authorList>
    </citation>
    <scope>NUCLEOTIDE SEQUENCE [LARGE SCALE GENOMIC DNA]</scope>
    <source>
        <strain evidence="2">V5/3M</strain>
    </source>
</reference>
<keyword evidence="1" id="KW-0472">Membrane</keyword>
<accession>A0A1B2EFV9</accession>
<dbReference type="AlphaFoldDB" id="A0A1B2EFV9"/>
<dbReference type="KEGG" id="moc:BB934_12110"/>
<proteinExistence type="predicted"/>
<sequence length="73" mass="8335">MDLISNVLQESILSEKKLCQANRHLHLAHGLIYRRDLGMLSQALFSALLIAGCLVVYEMGIWKRPAKRLHPPR</sequence>
<name>A0A1B2EFV9_9HYPH</name>
<keyword evidence="1" id="KW-0812">Transmembrane</keyword>
<evidence type="ECO:0000313" key="2">
    <source>
        <dbReference type="EMBL" id="ANY78866.1"/>
    </source>
</evidence>
<keyword evidence="1" id="KW-1133">Transmembrane helix</keyword>
<evidence type="ECO:0000256" key="1">
    <source>
        <dbReference type="SAM" id="Phobius"/>
    </source>
</evidence>
<organism evidence="2">
    <name type="scientific">Microvirga ossetica</name>
    <dbReference type="NCBI Taxonomy" id="1882682"/>
    <lineage>
        <taxon>Bacteria</taxon>
        <taxon>Pseudomonadati</taxon>
        <taxon>Pseudomonadota</taxon>
        <taxon>Alphaproteobacteria</taxon>
        <taxon>Hyphomicrobiales</taxon>
        <taxon>Methylobacteriaceae</taxon>
        <taxon>Microvirga</taxon>
    </lineage>
</organism>
<protein>
    <submittedName>
        <fullName evidence="2">Uncharacterized protein</fullName>
    </submittedName>
</protein>